<comment type="caution">
    <text evidence="1">The sequence shown here is derived from an EMBL/GenBank/DDBJ whole genome shotgun (WGS) entry which is preliminary data.</text>
</comment>
<accession>A0ACB5T4I5</accession>
<dbReference type="Proteomes" id="UP001165064">
    <property type="component" value="Unassembled WGS sequence"/>
</dbReference>
<proteinExistence type="predicted"/>
<sequence length="146" mass="16724">MVKCDPRQGKYMATCLLYRGDVVNRDVQNAVAVSKSKKTVQLVDWCPTGFKIGICYQKPSQVKNSELADVTRAVCMLSNTTAIADAWQKIDRKFDLMYKKRAFVHWYVSEGMEEGEFAEAREDLAALERDYVELGSDSFPEEEEEY</sequence>
<evidence type="ECO:0000313" key="2">
    <source>
        <dbReference type="Proteomes" id="UP001165064"/>
    </source>
</evidence>
<evidence type="ECO:0000313" key="1">
    <source>
        <dbReference type="EMBL" id="GME81472.1"/>
    </source>
</evidence>
<name>A0ACB5T4I5_AMBMO</name>
<keyword evidence="2" id="KW-1185">Reference proteome</keyword>
<reference evidence="1" key="1">
    <citation type="submission" date="2023-04" db="EMBL/GenBank/DDBJ databases">
        <title>Ambrosiozyma monospora NBRC 10751.</title>
        <authorList>
            <person name="Ichikawa N."/>
            <person name="Sato H."/>
            <person name="Tonouchi N."/>
        </authorList>
    </citation>
    <scope>NUCLEOTIDE SEQUENCE</scope>
    <source>
        <strain evidence="1">NBRC 10751</strain>
    </source>
</reference>
<protein>
    <submittedName>
        <fullName evidence="1">Unnamed protein product</fullName>
    </submittedName>
</protein>
<organism evidence="1 2">
    <name type="scientific">Ambrosiozyma monospora</name>
    <name type="common">Yeast</name>
    <name type="synonym">Endomycopsis monosporus</name>
    <dbReference type="NCBI Taxonomy" id="43982"/>
    <lineage>
        <taxon>Eukaryota</taxon>
        <taxon>Fungi</taxon>
        <taxon>Dikarya</taxon>
        <taxon>Ascomycota</taxon>
        <taxon>Saccharomycotina</taxon>
        <taxon>Pichiomycetes</taxon>
        <taxon>Pichiales</taxon>
        <taxon>Pichiaceae</taxon>
        <taxon>Ambrosiozyma</taxon>
    </lineage>
</organism>
<gene>
    <name evidence="1" type="ORF">Amon02_000495800</name>
</gene>
<dbReference type="EMBL" id="BSXS01003531">
    <property type="protein sequence ID" value="GME81472.1"/>
    <property type="molecule type" value="Genomic_DNA"/>
</dbReference>